<dbReference type="Pfam" id="PF22073">
    <property type="entry name" value="Cep192_D4"/>
    <property type="match status" value="1"/>
</dbReference>
<keyword evidence="4" id="KW-1185">Reference proteome</keyword>
<dbReference type="InterPro" id="IPR017853">
    <property type="entry name" value="GH"/>
</dbReference>
<dbReference type="InterPro" id="IPR013783">
    <property type="entry name" value="Ig-like_fold"/>
</dbReference>
<dbReference type="Pfam" id="PF22633">
    <property type="entry name" value="F5_F8_type_C_2"/>
    <property type="match status" value="1"/>
</dbReference>
<reference evidence="3 4" key="1">
    <citation type="submission" date="2020-02" db="EMBL/GenBank/DDBJ databases">
        <title>Acidophilic actinobacteria isolated from forest soil.</title>
        <authorList>
            <person name="Golinska P."/>
        </authorList>
    </citation>
    <scope>NUCLEOTIDE SEQUENCE [LARGE SCALE GENOMIC DNA]</scope>
    <source>
        <strain evidence="3 4">NL8</strain>
    </source>
</reference>
<dbReference type="Gene3D" id="2.60.40.10">
    <property type="entry name" value="Immunoglobulins"/>
    <property type="match status" value="1"/>
</dbReference>
<dbReference type="Gene3D" id="2.60.120.260">
    <property type="entry name" value="Galactose-binding domain-like"/>
    <property type="match status" value="1"/>
</dbReference>
<dbReference type="SUPFAM" id="SSF49785">
    <property type="entry name" value="Galactose-binding domain-like"/>
    <property type="match status" value="1"/>
</dbReference>
<dbReference type="EMBL" id="JAAFYZ010000039">
    <property type="protein sequence ID" value="MBS2548023.1"/>
    <property type="molecule type" value="Genomic_DNA"/>
</dbReference>
<evidence type="ECO:0000313" key="4">
    <source>
        <dbReference type="Proteomes" id="UP000730482"/>
    </source>
</evidence>
<dbReference type="SUPFAM" id="SSF51445">
    <property type="entry name" value="(Trans)glycosidases"/>
    <property type="match status" value="1"/>
</dbReference>
<evidence type="ECO:0000259" key="2">
    <source>
        <dbReference type="PROSITE" id="PS50022"/>
    </source>
</evidence>
<dbReference type="InterPro" id="IPR000421">
    <property type="entry name" value="FA58C"/>
</dbReference>
<name>A0ABS5KPN7_9ACTN</name>
<dbReference type="Proteomes" id="UP000730482">
    <property type="component" value="Unassembled WGS sequence"/>
</dbReference>
<organism evidence="3 4">
    <name type="scientific">Catenulispora pinistramenti</name>
    <dbReference type="NCBI Taxonomy" id="2705254"/>
    <lineage>
        <taxon>Bacteria</taxon>
        <taxon>Bacillati</taxon>
        <taxon>Actinomycetota</taxon>
        <taxon>Actinomycetes</taxon>
        <taxon>Catenulisporales</taxon>
        <taxon>Catenulisporaceae</taxon>
        <taxon>Catenulispora</taxon>
    </lineage>
</organism>
<dbReference type="InterPro" id="IPR054090">
    <property type="entry name" value="Cep192_Spd-2-like_dom"/>
</dbReference>
<feature type="chain" id="PRO_5047094426" evidence="1">
    <location>
        <begin position="28"/>
        <end position="1011"/>
    </location>
</feature>
<sequence>MTLRRRTASGSRRIRTLSSLITAFALAAGSAGLATTVAAGPARAASSPTTPIWSTQLDFDNGGAAWSESYFAGLAAKGLTTAELNMPWGTIEPSAGTFSFTIWDQELANAAAAGIQLIPIFWSSGWGGSPAPWITDLEKASSGAAGQAPDWWNATEQSEYFTYVEDTVQNSLAQPAGYGGAILDYGFLDAQWDINGSGGGYTTDDIAEFQNVYLPDTYGTIATFNSDEGTSYASFSQVPAEAAGQSLFGVFQAFRAWSVEQTYGALTAAVRNITANTPLYYYYGGGFGNATNYANNPDTFYKLAKKYNVTVIADSASNTGMTLAMASLARAYGVKMAEEWTAPSSDSELAAYAVQWLDSYGMTFPQAGGEDFFIHDGTSKDTVGFPIYTSWLPTLKSLSGTYPQQPAALYIDVSQGYGNTAGGSLNNVETEAASIWNSFQSGLAIVTSQEVANGAVSLSSFAGVLPLNGADANLTTYKNGGGALLTSPAQLTQYAKAYAVVDAPSVGNVQTVPVVAANHTSASLTLANITTGTAYNAPIAVDPAGLGLNAGSYYLVNAAGAALPQTVQANGLICVSASLAAASLAEWTVKAGSAPAGTASSGCPTTYTGATTVTATAGQAGGGLDFLNVGGTNQGSDGNLTQITQGGQTAYETWTSAQSGVTPANVYLRLAPASAVEAASNISVQVTYWASASQGFTVQYSTPTNAYQNGPSVTSPGTGTWATATVQLTGAQLDELENGGADLRLAVTAPTAPLIVRSVTMSVANNSGGPTLAATPSSLSFGNVSVGSNSPAQTVTITNSGTAAAAVSGITAATGFAETNTCGSSIAAGGSCTANVTFTPTAAQAYSGSLTVSSNASNSPLTIPLTGTGTNANTNLALKQPITASSVQQTYAATNANDGNTGSYWESRDGTWPSTLTVDLGSTQPLADTVIDLPPLTVWQTRTQTLAVLGSNDDSTWTAITASATYTWNPSTGNTVTINFPAGTAYRYVQLSFTANSVQNGAQVSEWQIFG</sequence>
<keyword evidence="1" id="KW-0732">Signal</keyword>
<dbReference type="PROSITE" id="PS50022">
    <property type="entry name" value="FA58C_3"/>
    <property type="match status" value="1"/>
</dbReference>
<evidence type="ECO:0000256" key="1">
    <source>
        <dbReference type="SAM" id="SignalP"/>
    </source>
</evidence>
<evidence type="ECO:0000313" key="3">
    <source>
        <dbReference type="EMBL" id="MBS2548023.1"/>
    </source>
</evidence>
<comment type="caution">
    <text evidence="3">The sequence shown here is derived from an EMBL/GenBank/DDBJ whole genome shotgun (WGS) entry which is preliminary data.</text>
</comment>
<dbReference type="InterPro" id="IPR008979">
    <property type="entry name" value="Galactose-bd-like_sf"/>
</dbReference>
<feature type="domain" description="F5/8 type C" evidence="2">
    <location>
        <begin position="862"/>
        <end position="1011"/>
    </location>
</feature>
<dbReference type="RefSeq" id="WP_212009602.1">
    <property type="nucleotide sequence ID" value="NZ_JAAFYZ010000039.1"/>
</dbReference>
<proteinExistence type="predicted"/>
<dbReference type="NCBIfam" id="NF012200">
    <property type="entry name" value="choice_anch_D"/>
    <property type="match status" value="1"/>
</dbReference>
<feature type="signal peptide" evidence="1">
    <location>
        <begin position="1"/>
        <end position="27"/>
    </location>
</feature>
<accession>A0ABS5KPN7</accession>
<dbReference type="Gene3D" id="3.20.20.80">
    <property type="entry name" value="Glycosidases"/>
    <property type="match status" value="1"/>
</dbReference>
<gene>
    <name evidence="3" type="ORF">KGQ19_14230</name>
</gene>
<protein>
    <submittedName>
        <fullName evidence="3">Choice-of-anchor D domain-containing protein</fullName>
    </submittedName>
</protein>